<reference evidence="2" key="1">
    <citation type="journal article" date="2021" name="Mol. Ecol. Resour.">
        <title>Apolygus lucorum genome provides insights into omnivorousness and mesophyll feeding.</title>
        <authorList>
            <person name="Liu Y."/>
            <person name="Liu H."/>
            <person name="Wang H."/>
            <person name="Huang T."/>
            <person name="Liu B."/>
            <person name="Yang B."/>
            <person name="Yin L."/>
            <person name="Li B."/>
            <person name="Zhang Y."/>
            <person name="Zhang S."/>
            <person name="Jiang F."/>
            <person name="Zhang X."/>
            <person name="Ren Y."/>
            <person name="Wang B."/>
            <person name="Wang S."/>
            <person name="Lu Y."/>
            <person name="Wu K."/>
            <person name="Fan W."/>
            <person name="Wang G."/>
        </authorList>
    </citation>
    <scope>NUCLEOTIDE SEQUENCE</scope>
    <source>
        <strain evidence="2">12Hb</strain>
    </source>
</reference>
<dbReference type="OrthoDB" id="10059269at2759"/>
<dbReference type="AlphaFoldDB" id="A0A8S9XSY9"/>
<gene>
    <name evidence="2" type="ORF">GE061_012565</name>
</gene>
<evidence type="ECO:0000259" key="1">
    <source>
        <dbReference type="PROSITE" id="PS50940"/>
    </source>
</evidence>
<dbReference type="Proteomes" id="UP000466442">
    <property type="component" value="Unassembled WGS sequence"/>
</dbReference>
<comment type="caution">
    <text evidence="2">The sequence shown here is derived from an EMBL/GenBank/DDBJ whole genome shotgun (WGS) entry which is preliminary data.</text>
</comment>
<dbReference type="SUPFAM" id="SSF57625">
    <property type="entry name" value="Invertebrate chitin-binding proteins"/>
    <property type="match status" value="1"/>
</dbReference>
<protein>
    <recommendedName>
        <fullName evidence="1">Chitin-binding type-2 domain-containing protein</fullName>
    </recommendedName>
</protein>
<accession>A0A8S9XSY9</accession>
<dbReference type="GO" id="GO:0008061">
    <property type="term" value="F:chitin binding"/>
    <property type="evidence" value="ECO:0007669"/>
    <property type="project" value="InterPro"/>
</dbReference>
<dbReference type="InterPro" id="IPR002557">
    <property type="entry name" value="Chitin-bd_dom"/>
</dbReference>
<dbReference type="Gene3D" id="2.170.140.10">
    <property type="entry name" value="Chitin binding domain"/>
    <property type="match status" value="1"/>
</dbReference>
<sequence>MAKASGDEISNLAHKEMQHKRQIFREQVLPHAGGKIPEDAFRSDRLALNRLNALGIAIPDGLLLEARAPEAHYKSLRTDPDIRKSIIKLVQKPDGRYAPPEGHYPFNNLVESTYIIRPHANVPHLQVPPRTPIEVNLRLPAQPFFSQDAASEDIFNINNVDGHFDLLNAYNVDYPGARLWTGFGTFLHDHSNRILRQTNNNLMAQLLQTKPTLSSIPKTGFKCPQLKKGYIMVPDLATACQAFHLCHTDGSKESFLCPHGMRFDPTKKLCHTWTDVPCLPS</sequence>
<evidence type="ECO:0000313" key="3">
    <source>
        <dbReference type="Proteomes" id="UP000466442"/>
    </source>
</evidence>
<feature type="domain" description="Chitin-binding type-2" evidence="1">
    <location>
        <begin position="220"/>
        <end position="280"/>
    </location>
</feature>
<dbReference type="Pfam" id="PF01607">
    <property type="entry name" value="CBM_14"/>
    <property type="match status" value="1"/>
</dbReference>
<dbReference type="PROSITE" id="PS50940">
    <property type="entry name" value="CHIT_BIND_II"/>
    <property type="match status" value="1"/>
</dbReference>
<dbReference type="GO" id="GO:0005576">
    <property type="term" value="C:extracellular region"/>
    <property type="evidence" value="ECO:0007669"/>
    <property type="project" value="InterPro"/>
</dbReference>
<dbReference type="EMBL" id="WIXP02000004">
    <property type="protein sequence ID" value="KAF6212047.1"/>
    <property type="molecule type" value="Genomic_DNA"/>
</dbReference>
<organism evidence="2 3">
    <name type="scientific">Apolygus lucorum</name>
    <name type="common">Small green plant bug</name>
    <name type="synonym">Lygocoris lucorum</name>
    <dbReference type="NCBI Taxonomy" id="248454"/>
    <lineage>
        <taxon>Eukaryota</taxon>
        <taxon>Metazoa</taxon>
        <taxon>Ecdysozoa</taxon>
        <taxon>Arthropoda</taxon>
        <taxon>Hexapoda</taxon>
        <taxon>Insecta</taxon>
        <taxon>Pterygota</taxon>
        <taxon>Neoptera</taxon>
        <taxon>Paraneoptera</taxon>
        <taxon>Hemiptera</taxon>
        <taxon>Heteroptera</taxon>
        <taxon>Panheteroptera</taxon>
        <taxon>Cimicomorpha</taxon>
        <taxon>Miridae</taxon>
        <taxon>Mirini</taxon>
        <taxon>Apolygus</taxon>
    </lineage>
</organism>
<dbReference type="InterPro" id="IPR036508">
    <property type="entry name" value="Chitin-bd_dom_sf"/>
</dbReference>
<keyword evidence="3" id="KW-1185">Reference proteome</keyword>
<name>A0A8S9XSY9_APOLU</name>
<proteinExistence type="predicted"/>
<evidence type="ECO:0000313" key="2">
    <source>
        <dbReference type="EMBL" id="KAF6212047.1"/>
    </source>
</evidence>